<keyword evidence="2" id="KW-1185">Reference proteome</keyword>
<sequence>MRVFISSHFVIYHHARHLFLTITLNIDDVSNRVWLTATVESIVGTFSGPAFVQIALSIYKRSWFYYAFVYLF</sequence>
<dbReference type="Proteomes" id="UP000315753">
    <property type="component" value="Unassembled WGS sequence"/>
</dbReference>
<dbReference type="RefSeq" id="WP_141600738.1">
    <property type="nucleotide sequence ID" value="NZ_JARMSB010000004.1"/>
</dbReference>
<accession>A0A540V638</accession>
<evidence type="ECO:0000313" key="2">
    <source>
        <dbReference type="Proteomes" id="UP000315753"/>
    </source>
</evidence>
<gene>
    <name evidence="1" type="ORF">FKZ59_00315</name>
</gene>
<comment type="caution">
    <text evidence="1">The sequence shown here is derived from an EMBL/GenBank/DDBJ whole genome shotgun (WGS) entry which is preliminary data.</text>
</comment>
<reference evidence="1 2" key="1">
    <citation type="submission" date="2019-06" db="EMBL/GenBank/DDBJ databases">
        <title>Genome sequence of Ureibacillus terrenus.</title>
        <authorList>
            <person name="Maclea K.S."/>
            <person name="Simoes M."/>
        </authorList>
    </citation>
    <scope>NUCLEOTIDE SEQUENCE [LARGE SCALE GENOMIC DNA]</scope>
    <source>
        <strain evidence="1 2">ATCC BAA-384</strain>
    </source>
</reference>
<dbReference type="OrthoDB" id="9968877at2"/>
<protein>
    <submittedName>
        <fullName evidence="1">Uncharacterized protein</fullName>
    </submittedName>
</protein>
<dbReference type="EMBL" id="VIGD01000001">
    <property type="protein sequence ID" value="TQE92185.1"/>
    <property type="molecule type" value="Genomic_DNA"/>
</dbReference>
<name>A0A540V638_9BACL</name>
<proteinExistence type="predicted"/>
<organism evidence="1 2">
    <name type="scientific">Ureibacillus terrenus</name>
    <dbReference type="NCBI Taxonomy" id="118246"/>
    <lineage>
        <taxon>Bacteria</taxon>
        <taxon>Bacillati</taxon>
        <taxon>Bacillota</taxon>
        <taxon>Bacilli</taxon>
        <taxon>Bacillales</taxon>
        <taxon>Caryophanaceae</taxon>
        <taxon>Ureibacillus</taxon>
    </lineage>
</organism>
<dbReference type="AlphaFoldDB" id="A0A540V638"/>
<evidence type="ECO:0000313" key="1">
    <source>
        <dbReference type="EMBL" id="TQE92185.1"/>
    </source>
</evidence>